<name>A0A110B687_HALHR</name>
<feature type="transmembrane region" description="Helical" evidence="8">
    <location>
        <begin position="136"/>
        <end position="160"/>
    </location>
</feature>
<comment type="subcellular location">
    <subcellularLocation>
        <location evidence="1 8">Cell membrane</location>
        <topology evidence="1 8">Multi-pass membrane protein</topology>
    </subcellularLocation>
</comment>
<evidence type="ECO:0000256" key="2">
    <source>
        <dbReference type="ARBA" id="ARBA00009142"/>
    </source>
</evidence>
<evidence type="ECO:0000256" key="3">
    <source>
        <dbReference type="ARBA" id="ARBA00022448"/>
    </source>
</evidence>
<dbReference type="EMBL" id="AP017372">
    <property type="protein sequence ID" value="BAU58797.1"/>
    <property type="molecule type" value="Genomic_DNA"/>
</dbReference>
<dbReference type="KEGG" id="hhk:HH1059_20880"/>
<comment type="similarity">
    <text evidence="2 8">Belongs to the 4-toluene sulfonate uptake permease (TSUP) (TC 2.A.102) family.</text>
</comment>
<organism evidence="9 10">
    <name type="scientific">Halorhodospira halochloris</name>
    <name type="common">Ectothiorhodospira halochloris</name>
    <dbReference type="NCBI Taxonomy" id="1052"/>
    <lineage>
        <taxon>Bacteria</taxon>
        <taxon>Pseudomonadati</taxon>
        <taxon>Pseudomonadota</taxon>
        <taxon>Gammaproteobacteria</taxon>
        <taxon>Chromatiales</taxon>
        <taxon>Ectothiorhodospiraceae</taxon>
        <taxon>Halorhodospira</taxon>
    </lineage>
</organism>
<feature type="transmembrane region" description="Helical" evidence="8">
    <location>
        <begin position="172"/>
        <end position="193"/>
    </location>
</feature>
<protein>
    <recommendedName>
        <fullName evidence="8">Probable membrane transporter protein</fullName>
    </recommendedName>
</protein>
<keyword evidence="6 8" id="KW-1133">Transmembrane helix</keyword>
<accession>A0A110B687</accession>
<keyword evidence="5 8" id="KW-0812">Transmembrane</keyword>
<evidence type="ECO:0000256" key="5">
    <source>
        <dbReference type="ARBA" id="ARBA00022692"/>
    </source>
</evidence>
<keyword evidence="10" id="KW-1185">Reference proteome</keyword>
<evidence type="ECO:0000256" key="8">
    <source>
        <dbReference type="RuleBase" id="RU363041"/>
    </source>
</evidence>
<evidence type="ECO:0000313" key="10">
    <source>
        <dbReference type="Proteomes" id="UP000218890"/>
    </source>
</evidence>
<feature type="transmembrane region" description="Helical" evidence="8">
    <location>
        <begin position="52"/>
        <end position="71"/>
    </location>
</feature>
<keyword evidence="4 8" id="KW-1003">Cell membrane</keyword>
<dbReference type="Proteomes" id="UP000218890">
    <property type="component" value="Chromosome"/>
</dbReference>
<dbReference type="PANTHER" id="PTHR30269">
    <property type="entry name" value="TRANSMEMBRANE PROTEIN YFCA"/>
    <property type="match status" value="1"/>
</dbReference>
<keyword evidence="3" id="KW-0813">Transport</keyword>
<keyword evidence="7 8" id="KW-0472">Membrane</keyword>
<evidence type="ECO:0000256" key="4">
    <source>
        <dbReference type="ARBA" id="ARBA00022475"/>
    </source>
</evidence>
<dbReference type="AlphaFoldDB" id="A0A110B687"/>
<feature type="transmembrane region" description="Helical" evidence="8">
    <location>
        <begin position="16"/>
        <end position="40"/>
    </location>
</feature>
<evidence type="ECO:0000256" key="1">
    <source>
        <dbReference type="ARBA" id="ARBA00004651"/>
    </source>
</evidence>
<dbReference type="GO" id="GO:0005886">
    <property type="term" value="C:plasma membrane"/>
    <property type="evidence" value="ECO:0007669"/>
    <property type="project" value="UniProtKB-SubCell"/>
</dbReference>
<dbReference type="InterPro" id="IPR052017">
    <property type="entry name" value="TSUP"/>
</dbReference>
<proteinExistence type="inferred from homology"/>
<feature type="transmembrane region" description="Helical" evidence="8">
    <location>
        <begin position="109"/>
        <end position="130"/>
    </location>
</feature>
<dbReference type="PANTHER" id="PTHR30269:SF37">
    <property type="entry name" value="MEMBRANE TRANSPORTER PROTEIN"/>
    <property type="match status" value="1"/>
</dbReference>
<sequence>MSASSALPLPIELSEWLIACAILLLGTVIQGSIGFGLALFGAPLLYWLNQDLVPGPMLVVGMSLPLLIVIREWRAMDVQGVKWTIPGQLSGAVLAGLVLAVVDESLLSLLFGVLVLLAVILSALAGAPRITPGRLLSAGTLSGFMATATSIGGPPLAIAYQSVSGARLRASLSAVFVVGAFGSLSALAVIGRFGLEEMLIGLSLLPPILIGFWVSIYTATIFDRQWLRAAVLGVSAVAGLAAIGQGVWG</sequence>
<dbReference type="RefSeq" id="WP_231901941.1">
    <property type="nucleotide sequence ID" value="NZ_AP017372.2"/>
</dbReference>
<evidence type="ECO:0000256" key="7">
    <source>
        <dbReference type="ARBA" id="ARBA00023136"/>
    </source>
</evidence>
<feature type="transmembrane region" description="Helical" evidence="8">
    <location>
        <begin position="229"/>
        <end position="248"/>
    </location>
</feature>
<reference evidence="9" key="1">
    <citation type="submission" date="2016-02" db="EMBL/GenBank/DDBJ databases">
        <title>Halorhodospira halochloris DSM-1059 complete genome, version 2.</title>
        <authorList>
            <person name="Tsukatani Y."/>
        </authorList>
    </citation>
    <scope>NUCLEOTIDE SEQUENCE</scope>
    <source>
        <strain evidence="9">DSM 1059</strain>
    </source>
</reference>
<dbReference type="InterPro" id="IPR002781">
    <property type="entry name" value="TM_pro_TauE-like"/>
</dbReference>
<feature type="transmembrane region" description="Helical" evidence="8">
    <location>
        <begin position="199"/>
        <end position="222"/>
    </location>
</feature>
<dbReference type="Pfam" id="PF01925">
    <property type="entry name" value="TauE"/>
    <property type="match status" value="1"/>
</dbReference>
<gene>
    <name evidence="9" type="ORF">HH1059_20880</name>
</gene>
<evidence type="ECO:0000313" key="9">
    <source>
        <dbReference type="EMBL" id="BAU58797.1"/>
    </source>
</evidence>
<evidence type="ECO:0000256" key="6">
    <source>
        <dbReference type="ARBA" id="ARBA00022989"/>
    </source>
</evidence>
<feature type="transmembrane region" description="Helical" evidence="8">
    <location>
        <begin position="83"/>
        <end position="102"/>
    </location>
</feature>